<accession>A0AB38XR17</accession>
<feature type="transmembrane region" description="Helical" evidence="1">
    <location>
        <begin position="266"/>
        <end position="285"/>
    </location>
</feature>
<dbReference type="InterPro" id="IPR046671">
    <property type="entry name" value="DUF6541"/>
</dbReference>
<dbReference type="RefSeq" id="WP_102202042.1">
    <property type="nucleotide sequence ID" value="NZ_CP116394.1"/>
</dbReference>
<feature type="transmembrane region" description="Helical" evidence="1">
    <location>
        <begin position="420"/>
        <end position="445"/>
    </location>
</feature>
<dbReference type="EMBL" id="CP116394">
    <property type="protein sequence ID" value="WCE46729.1"/>
    <property type="molecule type" value="Genomic_DNA"/>
</dbReference>
<evidence type="ECO:0000256" key="1">
    <source>
        <dbReference type="SAM" id="Phobius"/>
    </source>
</evidence>
<keyword evidence="1" id="KW-1133">Transmembrane helix</keyword>
<evidence type="ECO:0000313" key="3">
    <source>
        <dbReference type="Proteomes" id="UP001211044"/>
    </source>
</evidence>
<keyword evidence="1" id="KW-0812">Transmembrane</keyword>
<dbReference type="Proteomes" id="UP001211044">
    <property type="component" value="Chromosome"/>
</dbReference>
<sequence>MAWLGCIPLLAGLLGIVFIPGASICLLAGMRPRYVVALAPLISMSLVSLLPVLFAKFGMRWSIGSFAGTFVVFCLAVALICRGRARWPQRVALPSALWIGGVVAWLGHVLPAVIGRSPRTPIQQIDPTYHMNLVWFMANTGNGSSISAPTRMFGLETSETAAPSGWHDLVALMGTGRVVEATNTMAIVLPTLWVVGISLLAYVAFSANTKLVVWTQLASLVFSEFPTILQSSYPVWPNALAIALLPFACAAMWMAIRDWRAQKHSALGYVGVGAAAILITCGIALVHPSFVFNMASLSVFPLLYLLIRGIWRSPSQRRRKSLLWLGGVVLVVVGASLAMFTIPYVSAVAARMMSSYGGEPAIGIEAILKIVSGATAHKEGTVVPVKMSQALMNVCGMVLFIGAVLMCWRRRDKIVWLSWLGTAFIALIVYWRVPGVLGMIGGFWYMNAHRVIAPLEVPATLLFGLGLAQWSYLLSLLLKTVFRAKNAAGLSRAITLGVVLVAGFSAGIITKNAFYQVVYNPKSDFVTIHMSSPEIAMIERAQKKIKGPVRVIGDPTNGSAMMQALGGVEVVFPQMYYRPSNTNEAYLLSNLDKLGTEPKVCDLVRKYNIRYFYYDSDKETFGKTGQVKDDGIQVPPSPKEAELVDRGGTARLYKITACRSS</sequence>
<keyword evidence="1" id="KW-0472">Membrane</keyword>
<name>A0AB38XR17_9ACTO</name>
<gene>
    <name evidence="2" type="ORF">PIG85_03540</name>
</gene>
<dbReference type="Pfam" id="PF20176">
    <property type="entry name" value="DUF6541"/>
    <property type="match status" value="1"/>
</dbReference>
<feature type="transmembrane region" description="Helical" evidence="1">
    <location>
        <begin position="390"/>
        <end position="408"/>
    </location>
</feature>
<feature type="transmembrane region" description="Helical" evidence="1">
    <location>
        <begin position="490"/>
        <end position="509"/>
    </location>
</feature>
<evidence type="ECO:0000313" key="2">
    <source>
        <dbReference type="EMBL" id="WCE46729.1"/>
    </source>
</evidence>
<dbReference type="KEGG" id="wne:PIG85_03540"/>
<proteinExistence type="predicted"/>
<reference evidence="2" key="1">
    <citation type="submission" date="2023-01" db="EMBL/GenBank/DDBJ databases">
        <title>Comparative Genomic Analysis of the Clinically-Derived Winkia Strain NY0527 Provides Evidence into the Taxonomic Reassignment of Winkia neuii and Characterizes Their Virulence Traits.</title>
        <authorList>
            <person name="Cai X."/>
            <person name="Peng Y."/>
            <person name="Li M."/>
            <person name="Qiu Y."/>
            <person name="Wang Y."/>
            <person name="Xu L."/>
            <person name="Hou Q."/>
        </authorList>
    </citation>
    <scope>NUCLEOTIDE SEQUENCE</scope>
    <source>
        <strain evidence="2">NY0527</strain>
    </source>
</reference>
<feature type="transmembrane region" description="Helical" evidence="1">
    <location>
        <begin position="185"/>
        <end position="204"/>
    </location>
</feature>
<feature type="transmembrane region" description="Helical" evidence="1">
    <location>
        <begin position="291"/>
        <end position="311"/>
    </location>
</feature>
<feature type="transmembrane region" description="Helical" evidence="1">
    <location>
        <begin position="34"/>
        <end position="55"/>
    </location>
</feature>
<feature type="transmembrane region" description="Helical" evidence="1">
    <location>
        <begin position="6"/>
        <end position="27"/>
    </location>
</feature>
<feature type="transmembrane region" description="Helical" evidence="1">
    <location>
        <begin position="323"/>
        <end position="345"/>
    </location>
</feature>
<organism evidence="2 3">
    <name type="scientific">Winkia neuii subsp. anitrata</name>
    <dbReference type="NCBI Taxonomy" id="29318"/>
    <lineage>
        <taxon>Bacteria</taxon>
        <taxon>Bacillati</taxon>
        <taxon>Actinomycetota</taxon>
        <taxon>Actinomycetes</taxon>
        <taxon>Actinomycetales</taxon>
        <taxon>Actinomycetaceae</taxon>
        <taxon>Winkia</taxon>
    </lineage>
</organism>
<protein>
    <submittedName>
        <fullName evidence="2">Uncharacterized protein</fullName>
    </submittedName>
</protein>
<feature type="transmembrane region" description="Helical" evidence="1">
    <location>
        <begin position="457"/>
        <end position="478"/>
    </location>
</feature>
<dbReference type="AlphaFoldDB" id="A0AB38XR17"/>
<feature type="transmembrane region" description="Helical" evidence="1">
    <location>
        <begin position="61"/>
        <end position="81"/>
    </location>
</feature>
<feature type="transmembrane region" description="Helical" evidence="1">
    <location>
        <begin position="235"/>
        <end position="254"/>
    </location>
</feature>